<dbReference type="PANTHER" id="PTHR33525">
    <property type="match status" value="1"/>
</dbReference>
<name>Q3SMJ2_THIDA</name>
<dbReference type="Pfam" id="PF13185">
    <property type="entry name" value="GAF_2"/>
    <property type="match status" value="1"/>
</dbReference>
<dbReference type="RefSeq" id="WP_011310613.1">
    <property type="nucleotide sequence ID" value="NC_007404.1"/>
</dbReference>
<evidence type="ECO:0000313" key="3">
    <source>
        <dbReference type="Proteomes" id="UP000008291"/>
    </source>
</evidence>
<evidence type="ECO:0000313" key="2">
    <source>
        <dbReference type="EMBL" id="AAZ96053.1"/>
    </source>
</evidence>
<organism evidence="2 3">
    <name type="scientific">Thiobacillus denitrificans (strain ATCC 25259 / T1)</name>
    <dbReference type="NCBI Taxonomy" id="292415"/>
    <lineage>
        <taxon>Bacteria</taxon>
        <taxon>Pseudomonadati</taxon>
        <taxon>Pseudomonadota</taxon>
        <taxon>Betaproteobacteria</taxon>
        <taxon>Nitrosomonadales</taxon>
        <taxon>Thiobacillaceae</taxon>
        <taxon>Thiobacillus</taxon>
    </lineage>
</organism>
<dbReference type="EMBL" id="CP000116">
    <property type="protein sequence ID" value="AAZ96053.1"/>
    <property type="molecule type" value="Genomic_DNA"/>
</dbReference>
<dbReference type="AlphaFoldDB" id="Q3SMJ2"/>
<dbReference type="eggNOG" id="COG1639">
    <property type="taxonomic scope" value="Bacteria"/>
</dbReference>
<reference evidence="2 3" key="1">
    <citation type="journal article" date="2006" name="J. Bacteriol.">
        <title>The genome sequence of the obligately chemolithoautotrophic, facultatively anaerobic bacterium Thiobacillus denitrificans.</title>
        <authorList>
            <person name="Beller H.R."/>
            <person name="Chain P.S."/>
            <person name="Letain T.E."/>
            <person name="Chakicherla A."/>
            <person name="Larimer F.W."/>
            <person name="Richardson P.M."/>
            <person name="Coleman M.A."/>
            <person name="Wood A.P."/>
            <person name="Kelly D.P."/>
        </authorList>
    </citation>
    <scope>NUCLEOTIDE SEQUENCE [LARGE SCALE GENOMIC DNA]</scope>
    <source>
        <strain evidence="2 3">ATCC 25259</strain>
    </source>
</reference>
<sequence length="546" mass="59000">MPPADPHPAEETALDDPGLPFRQSALDILLRRMRSESDFPALSEAIGAINRIAASDREGVNELSNNILKDFALTNKLLRLANVAFYNQVGGGSISTISRAVVILGFDAVRSIALSLILFDNLENKAHAQQLKEEFVKLLYAGMLAREMAGKAQVADVEEAFIGAMLHKLGRMLAMFYFPAETAQIEERIAAEGLGDSRVSSEVLGVSFENLGIGIARSWGFPDQLVQSMKKLPEGKLRRSTAGADRLRALAGFSNALCEAILDTPDSERGKALAKITGRFSDVVPIGVEQLAEVMEKSMHDFAQFALAVNVNLKQSDFAQQASKWAGVRMPAASTDPSASADDRAALESTMLHEHAPILDDASAAVPESAPRSSAEIQAALSSGLQDVGNSLIDDNVSINDILRMILEAMYTGMGFDHVVLCIKDGRRNAMCGKFGFGDGVQDLIRAFDFPLTAPADVFLVALQQNADILITDIDDAKIATRIPAWYRARVAAHTFALFPIIVRGKAVGLIYADRARPGDITIPEKELSLLKSLRNQAVLAIRQSV</sequence>
<dbReference type="InterPro" id="IPR003018">
    <property type="entry name" value="GAF"/>
</dbReference>
<evidence type="ECO:0000259" key="1">
    <source>
        <dbReference type="PROSITE" id="PS51833"/>
    </source>
</evidence>
<dbReference type="Proteomes" id="UP000008291">
    <property type="component" value="Chromosome"/>
</dbReference>
<dbReference type="Gene3D" id="3.30.450.40">
    <property type="match status" value="1"/>
</dbReference>
<dbReference type="Gene3D" id="1.10.3210.10">
    <property type="entry name" value="Hypothetical protein af1432"/>
    <property type="match status" value="1"/>
</dbReference>
<dbReference type="Pfam" id="PF08668">
    <property type="entry name" value="HDOD"/>
    <property type="match status" value="1"/>
</dbReference>
<keyword evidence="3" id="KW-1185">Reference proteome</keyword>
<dbReference type="InterPro" id="IPR029016">
    <property type="entry name" value="GAF-like_dom_sf"/>
</dbReference>
<dbReference type="KEGG" id="tbd:Tbd_0100"/>
<dbReference type="PANTHER" id="PTHR33525:SF4">
    <property type="entry name" value="CYCLIC DI-GMP PHOSPHODIESTERASE CDGJ"/>
    <property type="match status" value="1"/>
</dbReference>
<dbReference type="eggNOG" id="COG2203">
    <property type="taxonomic scope" value="Bacteria"/>
</dbReference>
<dbReference type="InterPro" id="IPR013976">
    <property type="entry name" value="HDOD"/>
</dbReference>
<dbReference type="InterPro" id="IPR052340">
    <property type="entry name" value="RNase_Y/CdgJ"/>
</dbReference>
<gene>
    <name evidence="2" type="ordered locus">Tbd_0100</name>
</gene>
<dbReference type="STRING" id="292415.Tbd_0100"/>
<dbReference type="SUPFAM" id="SSF55781">
    <property type="entry name" value="GAF domain-like"/>
    <property type="match status" value="1"/>
</dbReference>
<protein>
    <submittedName>
        <fullName evidence="2">Predicted signal transduction protein</fullName>
    </submittedName>
</protein>
<proteinExistence type="predicted"/>
<dbReference type="HOGENOM" id="CLU_018569_0_0_4"/>
<feature type="domain" description="HDOD" evidence="1">
    <location>
        <begin position="39"/>
        <end position="235"/>
    </location>
</feature>
<dbReference type="PROSITE" id="PS51833">
    <property type="entry name" value="HDOD"/>
    <property type="match status" value="1"/>
</dbReference>
<dbReference type="SUPFAM" id="SSF109604">
    <property type="entry name" value="HD-domain/PDEase-like"/>
    <property type="match status" value="1"/>
</dbReference>
<accession>Q3SMJ2</accession>